<dbReference type="Pfam" id="PF22540">
    <property type="entry name" value="RET_CRD"/>
    <property type="match status" value="1"/>
</dbReference>
<proteinExistence type="predicted"/>
<reference evidence="8" key="1">
    <citation type="journal article" date="2013" name="Genome Biol.">
        <title>Draft genome of the mountain pine beetle, Dendroctonus ponderosae Hopkins, a major forest pest.</title>
        <authorList>
            <person name="Keeling C.I."/>
            <person name="Yuen M.M."/>
            <person name="Liao N.Y."/>
            <person name="Docking T.R."/>
            <person name="Chan S.K."/>
            <person name="Taylor G.A."/>
            <person name="Palmquist D.L."/>
            <person name="Jackman S.D."/>
            <person name="Nguyen A."/>
            <person name="Li M."/>
            <person name="Henderson H."/>
            <person name="Janes J.K."/>
            <person name="Zhao Y."/>
            <person name="Pandoh P."/>
            <person name="Moore R."/>
            <person name="Sperling F.A."/>
            <person name="Huber D.P."/>
            <person name="Birol I."/>
            <person name="Jones S.J."/>
            <person name="Bohlmann J."/>
        </authorList>
    </citation>
    <scope>NUCLEOTIDE SEQUENCE</scope>
</reference>
<dbReference type="OMA" id="AFVINVH"/>
<sequence length="952" mass="107338">MFACPIVDLHAAAASSPSASKTNFPRRTCKADELEEICFAKNRTYQQHSKSGHISIGPHHLDKCDVKTISYKVFNGAKINVYPASENSDTWTISINEASALVNISCFIVTPEYSRNYSKLLEIRQDFQECTTPRPQETHKIHRTKLRKGERIDNIFFLDHAPIGTNKYQAFIANASISGLLVPDCTYHVDNRNGRNGTIIHCRLKATKSASFKTDFSFLFGLTNTNSACQDKDSTGYINITFGMGSRRIKRANIFNNNSKIFRTAAPFARVTQPAAQSSYMGKYRCEAINAPRNPFSITREGIIYVDDIGALKVAPENVRLNISWTRNNSTEYEEINVRLVMEPTQTCSHYSADDWIHSRCSSYSSPKSCTRKDSCGLGTGGDTGYQIRNHLETYRCIWRGDKNPDNHETHLYSTCTSDPRFCPDGNCDSLEELAAEDLCPQDCTTKPAFPAKLSKAGRGIDKCNGVLVCDDMGCSCQLKFFASKILPVEPKDDRLIADEQPERLACDTECIFLATGGLLVAVFAIFFSIILWRTVRKRRSSKDKYLENLQEAETPFSDYIDRTVINEPLVLNFHMSRSLENTSANGVKSIKVDAKWKFPRHQIFIEQVLGEGEFGKVLKAKAFNIASRPGYSLVAVKTLKNDARNQDYNDLFSEYQLLKEVNHPHVIQLLGVCSSEDGPLYVIIEYAAFGSLRNYLRKSRHILTAAELGHLEDTFEHKLVHRDLAARNILLAENKVCKISDFGLTRDIYEDNAYFKKSKGRVPVKWMAPESLADHLYTTKSDVWSFGVLIWELVTLGASPYPGIQVQNLYNLLKQGYRMERPPNCSTVLYSLMNRCWNVNPEARPSFLDLYHCFDNLLTDNVSYLDLSDNSIINRSYFTNFSIEADSGSADGKDEKVNFLQYSVSKSSLEIGEKMNGIKEQCLGYETPVKAPKPVTPTAALEEYTDMDSKV</sequence>
<keyword evidence="6" id="KW-0829">Tyrosine-protein kinase</keyword>
<dbReference type="SUPFAM" id="SSF56112">
    <property type="entry name" value="Protein kinase-like (PK-like)"/>
    <property type="match status" value="1"/>
</dbReference>
<comment type="subcellular location">
    <subcellularLocation>
        <location evidence="1">Membrane</location>
        <topology evidence="1">Single-pass membrane protein</topology>
    </subcellularLocation>
</comment>
<dbReference type="GO" id="GO:0043235">
    <property type="term" value="C:receptor complex"/>
    <property type="evidence" value="ECO:0007669"/>
    <property type="project" value="TreeGrafter"/>
</dbReference>
<dbReference type="PROSITE" id="PS00107">
    <property type="entry name" value="PROTEIN_KINASE_ATP"/>
    <property type="match status" value="1"/>
</dbReference>
<dbReference type="PANTHER" id="PTHR24416">
    <property type="entry name" value="TYROSINE-PROTEIN KINASE RECEPTOR"/>
    <property type="match status" value="1"/>
</dbReference>
<gene>
    <name evidence="8" type="ORF">YQE_12904</name>
</gene>
<keyword evidence="4" id="KW-0418">Kinase</keyword>
<evidence type="ECO:0000256" key="1">
    <source>
        <dbReference type="ARBA" id="ARBA00004167"/>
    </source>
</evidence>
<dbReference type="InterPro" id="IPR011009">
    <property type="entry name" value="Kinase-like_dom_sf"/>
</dbReference>
<dbReference type="InterPro" id="IPR020635">
    <property type="entry name" value="Tyr_kinase_cat_dom"/>
</dbReference>
<dbReference type="InterPro" id="IPR017441">
    <property type="entry name" value="Protein_kinase_ATP_BS"/>
</dbReference>
<evidence type="ECO:0000256" key="2">
    <source>
        <dbReference type="ARBA" id="ARBA00022679"/>
    </source>
</evidence>
<evidence type="ECO:0000256" key="6">
    <source>
        <dbReference type="ARBA" id="ARBA00023137"/>
    </source>
</evidence>
<dbReference type="GO" id="GO:0005886">
    <property type="term" value="C:plasma membrane"/>
    <property type="evidence" value="ECO:0007669"/>
    <property type="project" value="TreeGrafter"/>
</dbReference>
<evidence type="ECO:0000256" key="7">
    <source>
        <dbReference type="ARBA" id="ARBA00051243"/>
    </source>
</evidence>
<dbReference type="HOGENOM" id="CLU_309559_0_0_1"/>
<feature type="non-terminal residue" evidence="8">
    <location>
        <position position="1"/>
    </location>
</feature>
<accession>N6SYU0</accession>
<keyword evidence="2" id="KW-0808">Transferase</keyword>
<name>N6SYU0_DENPD</name>
<evidence type="ECO:0000313" key="8">
    <source>
        <dbReference type="EMBL" id="ENN70398.1"/>
    </source>
</evidence>
<dbReference type="FunFam" id="1.10.510.10:FF:000554">
    <property type="entry name" value="Predicted protein"/>
    <property type="match status" value="1"/>
</dbReference>
<dbReference type="PANTHER" id="PTHR24416:SF617">
    <property type="entry name" value="RET ONCOGENE, ISOFORM A"/>
    <property type="match status" value="1"/>
</dbReference>
<dbReference type="GO" id="GO:0007169">
    <property type="term" value="P:cell surface receptor protein tyrosine kinase signaling pathway"/>
    <property type="evidence" value="ECO:0007669"/>
    <property type="project" value="TreeGrafter"/>
</dbReference>
<dbReference type="PRINTS" id="PR00109">
    <property type="entry name" value="TYRKINASE"/>
</dbReference>
<dbReference type="Gene3D" id="3.30.200.20">
    <property type="entry name" value="Phosphorylase Kinase, domain 1"/>
    <property type="match status" value="1"/>
</dbReference>
<dbReference type="SMART" id="SM00219">
    <property type="entry name" value="TyrKc"/>
    <property type="match status" value="1"/>
</dbReference>
<dbReference type="Gene3D" id="1.10.510.10">
    <property type="entry name" value="Transferase(Phosphotransferase) domain 1"/>
    <property type="match status" value="1"/>
</dbReference>
<dbReference type="Pfam" id="PF07714">
    <property type="entry name" value="PK_Tyr_Ser-Thr"/>
    <property type="match status" value="1"/>
</dbReference>
<keyword evidence="5" id="KW-0067">ATP-binding</keyword>
<dbReference type="GO" id="GO:0005524">
    <property type="term" value="F:ATP binding"/>
    <property type="evidence" value="ECO:0007669"/>
    <property type="project" value="UniProtKB-UniRule"/>
</dbReference>
<dbReference type="PROSITE" id="PS00109">
    <property type="entry name" value="PROTEIN_KINASE_TYR"/>
    <property type="match status" value="1"/>
</dbReference>
<dbReference type="InterPro" id="IPR050122">
    <property type="entry name" value="RTK"/>
</dbReference>
<dbReference type="InterPro" id="IPR008266">
    <property type="entry name" value="Tyr_kinase_AS"/>
</dbReference>
<evidence type="ECO:0000256" key="3">
    <source>
        <dbReference type="ARBA" id="ARBA00022741"/>
    </source>
</evidence>
<dbReference type="EMBL" id="KB741292">
    <property type="protein sequence ID" value="ENN70398.1"/>
    <property type="molecule type" value="Genomic_DNA"/>
</dbReference>
<keyword evidence="3" id="KW-0547">Nucleotide-binding</keyword>
<protein>
    <submittedName>
        <fullName evidence="8">Uncharacterized protein</fullName>
    </submittedName>
</protein>
<organism evidence="8">
    <name type="scientific">Dendroctonus ponderosae</name>
    <name type="common">Mountain pine beetle</name>
    <dbReference type="NCBI Taxonomy" id="77166"/>
    <lineage>
        <taxon>Eukaryota</taxon>
        <taxon>Metazoa</taxon>
        <taxon>Ecdysozoa</taxon>
        <taxon>Arthropoda</taxon>
        <taxon>Hexapoda</taxon>
        <taxon>Insecta</taxon>
        <taxon>Pterygota</taxon>
        <taxon>Neoptera</taxon>
        <taxon>Endopterygota</taxon>
        <taxon>Coleoptera</taxon>
        <taxon>Polyphaga</taxon>
        <taxon>Cucujiformia</taxon>
        <taxon>Curculionidae</taxon>
        <taxon>Scolytinae</taxon>
        <taxon>Dendroctonus</taxon>
    </lineage>
</organism>
<evidence type="ECO:0000256" key="5">
    <source>
        <dbReference type="ARBA" id="ARBA00022840"/>
    </source>
</evidence>
<dbReference type="OrthoDB" id="3256376at2759"/>
<dbReference type="InterPro" id="IPR055162">
    <property type="entry name" value="RET_CRD"/>
</dbReference>
<dbReference type="PROSITE" id="PS50011">
    <property type="entry name" value="PROTEIN_KINASE_DOM"/>
    <property type="match status" value="1"/>
</dbReference>
<comment type="catalytic activity">
    <reaction evidence="7">
        <text>L-tyrosyl-[protein] + ATP = O-phospho-L-tyrosyl-[protein] + ADP + H(+)</text>
        <dbReference type="Rhea" id="RHEA:10596"/>
        <dbReference type="Rhea" id="RHEA-COMP:10136"/>
        <dbReference type="Rhea" id="RHEA-COMP:20101"/>
        <dbReference type="ChEBI" id="CHEBI:15378"/>
        <dbReference type="ChEBI" id="CHEBI:30616"/>
        <dbReference type="ChEBI" id="CHEBI:46858"/>
        <dbReference type="ChEBI" id="CHEBI:61978"/>
        <dbReference type="ChEBI" id="CHEBI:456216"/>
        <dbReference type="EC" id="2.7.10.1"/>
    </reaction>
</comment>
<dbReference type="AlphaFoldDB" id="N6SYU0"/>
<evidence type="ECO:0000256" key="4">
    <source>
        <dbReference type="ARBA" id="ARBA00022777"/>
    </source>
</evidence>
<dbReference type="GO" id="GO:0004714">
    <property type="term" value="F:transmembrane receptor protein tyrosine kinase activity"/>
    <property type="evidence" value="ECO:0007669"/>
    <property type="project" value="UniProtKB-EC"/>
</dbReference>
<dbReference type="InterPro" id="IPR000719">
    <property type="entry name" value="Prot_kinase_dom"/>
</dbReference>
<dbReference type="InterPro" id="IPR001245">
    <property type="entry name" value="Ser-Thr/Tyr_kinase_cat_dom"/>
</dbReference>